<comment type="function">
    <text evidence="2">Allosteric enzyme that catalyzes the rate-limiting step in glycogen catabolism, the phosphorolytic cleavage of glycogen to produce glucose-1-phosphate, and plays a central role in maintaining cellular and organismal glucose homeostasis.</text>
</comment>
<keyword evidence="2" id="KW-0119">Carbohydrate metabolism</keyword>
<comment type="caution">
    <text evidence="3">The sequence shown here is derived from an EMBL/GenBank/DDBJ whole genome shotgun (WGS) entry which is preliminary data.</text>
</comment>
<keyword evidence="2" id="KW-0808">Transferase</keyword>
<evidence type="ECO:0000313" key="4">
    <source>
        <dbReference type="Proteomes" id="UP001054945"/>
    </source>
</evidence>
<keyword evidence="2" id="KW-0328">Glycosyltransferase</keyword>
<dbReference type="InterPro" id="IPR000811">
    <property type="entry name" value="Glyco_trans_35"/>
</dbReference>
<dbReference type="Gene3D" id="3.40.50.2000">
    <property type="entry name" value="Glycogen Phosphorylase B"/>
    <property type="match status" value="1"/>
</dbReference>
<dbReference type="PANTHER" id="PTHR11468">
    <property type="entry name" value="GLYCOGEN PHOSPHORYLASE"/>
    <property type="match status" value="1"/>
</dbReference>
<gene>
    <name evidence="3" type="primary">GlyP</name>
    <name evidence="3" type="ORF">CEXT_241971</name>
</gene>
<dbReference type="EMBL" id="BPLR01016247">
    <property type="protein sequence ID" value="GIY82416.1"/>
    <property type="molecule type" value="Genomic_DNA"/>
</dbReference>
<evidence type="ECO:0000313" key="3">
    <source>
        <dbReference type="EMBL" id="GIY82416.1"/>
    </source>
</evidence>
<evidence type="ECO:0000256" key="2">
    <source>
        <dbReference type="RuleBase" id="RU000587"/>
    </source>
</evidence>
<evidence type="ECO:0000256" key="1">
    <source>
        <dbReference type="ARBA" id="ARBA00006047"/>
    </source>
</evidence>
<sequence length="86" mass="9830">MNGAITIGTLDGANIEMKEEMGDDNIFIFGMNVGEVENLKKKGYNAWDYYHNSPDLKEAINQISDGYFYPKDPYAFQKSRQHTNES</sequence>
<dbReference type="PANTHER" id="PTHR11468:SF13">
    <property type="entry name" value="GLYCOGEN PHOSPHORYLASE"/>
    <property type="match status" value="1"/>
</dbReference>
<keyword evidence="4" id="KW-1185">Reference proteome</keyword>
<dbReference type="AlphaFoldDB" id="A0AAV4WHT5"/>
<dbReference type="SUPFAM" id="SSF53756">
    <property type="entry name" value="UDP-Glycosyltransferase/glycogen phosphorylase"/>
    <property type="match status" value="1"/>
</dbReference>
<dbReference type="GO" id="GO:0030170">
    <property type="term" value="F:pyridoxal phosphate binding"/>
    <property type="evidence" value="ECO:0007669"/>
    <property type="project" value="TreeGrafter"/>
</dbReference>
<reference evidence="3 4" key="1">
    <citation type="submission" date="2021-06" db="EMBL/GenBank/DDBJ databases">
        <title>Caerostris extrusa draft genome.</title>
        <authorList>
            <person name="Kono N."/>
            <person name="Arakawa K."/>
        </authorList>
    </citation>
    <scope>NUCLEOTIDE SEQUENCE [LARGE SCALE GENOMIC DNA]</scope>
</reference>
<dbReference type="GO" id="GO:0008184">
    <property type="term" value="F:glycogen phosphorylase activity"/>
    <property type="evidence" value="ECO:0007669"/>
    <property type="project" value="InterPro"/>
</dbReference>
<name>A0AAV4WHT5_CAEEX</name>
<comment type="similarity">
    <text evidence="1 2">Belongs to the glycogen phosphorylase family.</text>
</comment>
<dbReference type="Pfam" id="PF00343">
    <property type="entry name" value="Phosphorylase"/>
    <property type="match status" value="1"/>
</dbReference>
<comment type="catalytic activity">
    <reaction evidence="2">
        <text>[(1-&gt;4)-alpha-D-glucosyl](n) + phosphate = [(1-&gt;4)-alpha-D-glucosyl](n-1) + alpha-D-glucose 1-phosphate</text>
        <dbReference type="Rhea" id="RHEA:41732"/>
        <dbReference type="Rhea" id="RHEA-COMP:9584"/>
        <dbReference type="Rhea" id="RHEA-COMP:9586"/>
        <dbReference type="ChEBI" id="CHEBI:15444"/>
        <dbReference type="ChEBI" id="CHEBI:43474"/>
        <dbReference type="ChEBI" id="CHEBI:58601"/>
        <dbReference type="EC" id="2.4.1.1"/>
    </reaction>
</comment>
<dbReference type="EC" id="2.4.1.1" evidence="2"/>
<keyword evidence="2" id="KW-0663">Pyridoxal phosphate</keyword>
<dbReference type="Proteomes" id="UP001054945">
    <property type="component" value="Unassembled WGS sequence"/>
</dbReference>
<dbReference type="GO" id="GO:0005980">
    <property type="term" value="P:glycogen catabolic process"/>
    <property type="evidence" value="ECO:0007669"/>
    <property type="project" value="TreeGrafter"/>
</dbReference>
<proteinExistence type="inferred from homology"/>
<organism evidence="3 4">
    <name type="scientific">Caerostris extrusa</name>
    <name type="common">Bark spider</name>
    <name type="synonym">Caerostris bankana</name>
    <dbReference type="NCBI Taxonomy" id="172846"/>
    <lineage>
        <taxon>Eukaryota</taxon>
        <taxon>Metazoa</taxon>
        <taxon>Ecdysozoa</taxon>
        <taxon>Arthropoda</taxon>
        <taxon>Chelicerata</taxon>
        <taxon>Arachnida</taxon>
        <taxon>Araneae</taxon>
        <taxon>Araneomorphae</taxon>
        <taxon>Entelegynae</taxon>
        <taxon>Araneoidea</taxon>
        <taxon>Araneidae</taxon>
        <taxon>Caerostris</taxon>
    </lineage>
</organism>
<dbReference type="GO" id="GO:0005737">
    <property type="term" value="C:cytoplasm"/>
    <property type="evidence" value="ECO:0007669"/>
    <property type="project" value="TreeGrafter"/>
</dbReference>
<comment type="cofactor">
    <cofactor evidence="2">
        <name>pyridoxal 5'-phosphate</name>
        <dbReference type="ChEBI" id="CHEBI:597326"/>
    </cofactor>
</comment>
<accession>A0AAV4WHT5</accession>
<protein>
    <recommendedName>
        <fullName evidence="2">Alpha-1,4 glucan phosphorylase</fullName>
        <ecNumber evidence="2">2.4.1.1</ecNumber>
    </recommendedName>
</protein>